<evidence type="ECO:0000259" key="2">
    <source>
        <dbReference type="PROSITE" id="PS00028"/>
    </source>
</evidence>
<dbReference type="PANTHER" id="PTHR15491:SF9">
    <property type="entry name" value="CIP1-INTERACTING ZINC FINGER PROTEIN"/>
    <property type="match status" value="1"/>
</dbReference>
<gene>
    <name evidence="3" type="primary">CIZ1_3</name>
    <name evidence="3" type="ORF">P7K49_004818</name>
</gene>
<evidence type="ECO:0000313" key="4">
    <source>
        <dbReference type="Proteomes" id="UP001266305"/>
    </source>
</evidence>
<dbReference type="Proteomes" id="UP001266305">
    <property type="component" value="Unassembled WGS sequence"/>
</dbReference>
<dbReference type="Gene3D" id="3.30.160.60">
    <property type="entry name" value="Classic Zinc Finger"/>
    <property type="match status" value="1"/>
</dbReference>
<dbReference type="InterPro" id="IPR003604">
    <property type="entry name" value="Matrin/U1-like-C_Znf_C2H2"/>
</dbReference>
<comment type="caution">
    <text evidence="3">The sequence shown here is derived from an EMBL/GenBank/DDBJ whole genome shotgun (WGS) entry which is preliminary data.</text>
</comment>
<dbReference type="SMART" id="SM00451">
    <property type="entry name" value="ZnF_U1"/>
    <property type="match status" value="2"/>
</dbReference>
<dbReference type="PROSITE" id="PS00028">
    <property type="entry name" value="ZINC_FINGER_C2H2_1"/>
    <property type="match status" value="1"/>
</dbReference>
<accession>A0ABQ9W8K3</accession>
<keyword evidence="4" id="KW-1185">Reference proteome</keyword>
<feature type="region of interest" description="Disordered" evidence="1">
    <location>
        <begin position="1"/>
        <end position="31"/>
    </location>
</feature>
<organism evidence="3 4">
    <name type="scientific">Saguinus oedipus</name>
    <name type="common">Cotton-top tamarin</name>
    <name type="synonym">Oedipomidas oedipus</name>
    <dbReference type="NCBI Taxonomy" id="9490"/>
    <lineage>
        <taxon>Eukaryota</taxon>
        <taxon>Metazoa</taxon>
        <taxon>Chordata</taxon>
        <taxon>Craniata</taxon>
        <taxon>Vertebrata</taxon>
        <taxon>Euteleostomi</taxon>
        <taxon>Mammalia</taxon>
        <taxon>Eutheria</taxon>
        <taxon>Euarchontoglires</taxon>
        <taxon>Primates</taxon>
        <taxon>Haplorrhini</taxon>
        <taxon>Platyrrhini</taxon>
        <taxon>Cebidae</taxon>
        <taxon>Callitrichinae</taxon>
        <taxon>Saguinus</taxon>
    </lineage>
</organism>
<dbReference type="InterPro" id="IPR013087">
    <property type="entry name" value="Znf_C2H2_type"/>
</dbReference>
<dbReference type="InterPro" id="IPR056345">
    <property type="entry name" value="Znf-C2H2_CIZ1"/>
</dbReference>
<feature type="non-terminal residue" evidence="3">
    <location>
        <position position="1"/>
    </location>
</feature>
<reference evidence="3 4" key="1">
    <citation type="submission" date="2023-05" db="EMBL/GenBank/DDBJ databases">
        <title>B98-5 Cell Line De Novo Hybrid Assembly: An Optical Mapping Approach.</title>
        <authorList>
            <person name="Kananen K."/>
            <person name="Auerbach J.A."/>
            <person name="Kautto E."/>
            <person name="Blachly J.S."/>
        </authorList>
    </citation>
    <scope>NUCLEOTIDE SEQUENCE [LARGE SCALE GENOMIC DNA]</scope>
    <source>
        <strain evidence="3">B95-8</strain>
        <tissue evidence="3">Cell line</tissue>
    </source>
</reference>
<feature type="domain" description="C2H2-type" evidence="2">
    <location>
        <begin position="65"/>
        <end position="87"/>
    </location>
</feature>
<dbReference type="EMBL" id="JASSZA010000002">
    <property type="protein sequence ID" value="KAK2117931.1"/>
    <property type="molecule type" value="Genomic_DNA"/>
</dbReference>
<evidence type="ECO:0000256" key="1">
    <source>
        <dbReference type="SAM" id="MobiDB-lite"/>
    </source>
</evidence>
<dbReference type="Pfam" id="PF23330">
    <property type="entry name" value="zf-C2H2_14"/>
    <property type="match status" value="1"/>
</dbReference>
<proteinExistence type="predicted"/>
<dbReference type="InterPro" id="IPR026811">
    <property type="entry name" value="CIZ1"/>
</dbReference>
<name>A0ABQ9W8K3_SAGOE</name>
<dbReference type="PANTHER" id="PTHR15491">
    <property type="match status" value="1"/>
</dbReference>
<evidence type="ECO:0000313" key="3">
    <source>
        <dbReference type="EMBL" id="KAK2117931.1"/>
    </source>
</evidence>
<feature type="region of interest" description="Disordered" evidence="1">
    <location>
        <begin position="193"/>
        <end position="222"/>
    </location>
</feature>
<sequence length="222" mass="24791">GDPAYEPSLPPVPAARALGASTKEEEEPPPRHRCNTCQLYYMGDLIQHCRTQEHKIAKQSLRPFCNICNSYFKTPRKFVEHVKFQGHKDKAKELKSLEETAGQDKDYFITVDAAAPILPYGVDFLVPVMGYVCRVCHKFYHSNSGAQLSHCKSLAHFENLQKYNVAKNPSPTTRPVSRQCTINAQNALTALFPSGGRPLSQPSTHDKTPSKVMVRSSQPPLP</sequence>
<protein>
    <submittedName>
        <fullName evidence="3">Cip1-interacting zinc finger protein</fullName>
    </submittedName>
</protein>